<dbReference type="Proteomes" id="UP001596031">
    <property type="component" value="Unassembled WGS sequence"/>
</dbReference>
<dbReference type="Pfam" id="PF19663">
    <property type="entry name" value="DUF6166"/>
    <property type="match status" value="1"/>
</dbReference>
<evidence type="ECO:0000313" key="2">
    <source>
        <dbReference type="EMBL" id="MFC5510996.1"/>
    </source>
</evidence>
<evidence type="ECO:0000256" key="1">
    <source>
        <dbReference type="SAM" id="MobiDB-lite"/>
    </source>
</evidence>
<dbReference type="EMBL" id="JBHSMS010000026">
    <property type="protein sequence ID" value="MFC5510996.1"/>
    <property type="molecule type" value="Genomic_DNA"/>
</dbReference>
<comment type="caution">
    <text evidence="2">The sequence shown here is derived from an EMBL/GenBank/DDBJ whole genome shotgun (WGS) entry which is preliminary data.</text>
</comment>
<feature type="region of interest" description="Disordered" evidence="1">
    <location>
        <begin position="318"/>
        <end position="344"/>
    </location>
</feature>
<sequence>MRDFAKQENGQLGQKLSDVILSKDFWTILRPVDADAADLMVQRKYETQEDIQADRATPLQFATVQAKYFEGKNQVKIARHYLFNEDGTSPRRAFLAFLHTHDDEEEAVHYLFDASEIIDKWEERTDYYFFSLADGRTYADFRKLSPKRVREKVNDAIAQSTAQSMAWGWKTAADLYSTVRAPHCLEPQYRLLKVHGACIAIFEGGYGQLGHPLEMRKDVVPSPGTFEWGYPGTGPKLLAASLLTHFFCGRRPNENEITRTLDYLISRLERDKEAQFGKEEILKALAQIPYDLNLEDIGSWAESYHKTEREYSSYFIELPGSTGPLEGEQPVSEIQEDEAPEAPR</sequence>
<accession>A0ABW0PEB9</accession>
<dbReference type="RefSeq" id="WP_379719066.1">
    <property type="nucleotide sequence ID" value="NZ_JBHSMS010000026.1"/>
</dbReference>
<reference evidence="3" key="1">
    <citation type="journal article" date="2019" name="Int. J. Syst. Evol. Microbiol.">
        <title>The Global Catalogue of Microorganisms (GCM) 10K type strain sequencing project: providing services to taxonomists for standard genome sequencing and annotation.</title>
        <authorList>
            <consortium name="The Broad Institute Genomics Platform"/>
            <consortium name="The Broad Institute Genome Sequencing Center for Infectious Disease"/>
            <person name="Wu L."/>
            <person name="Ma J."/>
        </authorList>
    </citation>
    <scope>NUCLEOTIDE SEQUENCE [LARGE SCALE GENOMIC DNA]</scope>
    <source>
        <strain evidence="3">CCUG 38813</strain>
    </source>
</reference>
<evidence type="ECO:0000313" key="3">
    <source>
        <dbReference type="Proteomes" id="UP001596031"/>
    </source>
</evidence>
<organism evidence="2 3">
    <name type="scientific">Massilia jejuensis</name>
    <dbReference type="NCBI Taxonomy" id="648894"/>
    <lineage>
        <taxon>Bacteria</taxon>
        <taxon>Pseudomonadati</taxon>
        <taxon>Pseudomonadota</taxon>
        <taxon>Betaproteobacteria</taxon>
        <taxon>Burkholderiales</taxon>
        <taxon>Oxalobacteraceae</taxon>
        <taxon>Telluria group</taxon>
        <taxon>Massilia</taxon>
    </lineage>
</organism>
<name>A0ABW0PEB9_9BURK</name>
<gene>
    <name evidence="2" type="ORF">ACFPOU_07645</name>
</gene>
<keyword evidence="3" id="KW-1185">Reference proteome</keyword>
<dbReference type="InterPro" id="IPR046164">
    <property type="entry name" value="DUF6166"/>
</dbReference>
<feature type="compositionally biased region" description="Acidic residues" evidence="1">
    <location>
        <begin position="334"/>
        <end position="344"/>
    </location>
</feature>
<proteinExistence type="predicted"/>
<protein>
    <submittedName>
        <fullName evidence="2">DUF6166 domain-containing protein</fullName>
    </submittedName>
</protein>